<evidence type="ECO:0000256" key="1">
    <source>
        <dbReference type="SAM" id="Phobius"/>
    </source>
</evidence>
<keyword evidence="1" id="KW-0812">Transmembrane</keyword>
<comment type="caution">
    <text evidence="2">The sequence shown here is derived from an EMBL/GenBank/DDBJ whole genome shotgun (WGS) entry which is preliminary data.</text>
</comment>
<evidence type="ECO:0000313" key="2">
    <source>
        <dbReference type="EMBL" id="KAJ3651908.1"/>
    </source>
</evidence>
<keyword evidence="1" id="KW-1133">Transmembrane helix</keyword>
<keyword evidence="3" id="KW-1185">Reference proteome</keyword>
<evidence type="ECO:0000313" key="3">
    <source>
        <dbReference type="Proteomes" id="UP001168821"/>
    </source>
</evidence>
<organism evidence="2 3">
    <name type="scientific">Zophobas morio</name>
    <dbReference type="NCBI Taxonomy" id="2755281"/>
    <lineage>
        <taxon>Eukaryota</taxon>
        <taxon>Metazoa</taxon>
        <taxon>Ecdysozoa</taxon>
        <taxon>Arthropoda</taxon>
        <taxon>Hexapoda</taxon>
        <taxon>Insecta</taxon>
        <taxon>Pterygota</taxon>
        <taxon>Neoptera</taxon>
        <taxon>Endopterygota</taxon>
        <taxon>Coleoptera</taxon>
        <taxon>Polyphaga</taxon>
        <taxon>Cucujiformia</taxon>
        <taxon>Tenebrionidae</taxon>
        <taxon>Zophobas</taxon>
    </lineage>
</organism>
<dbReference type="AlphaFoldDB" id="A0AA38MD65"/>
<name>A0AA38MD65_9CUCU</name>
<accession>A0AA38MD65</accession>
<reference evidence="2" key="1">
    <citation type="journal article" date="2023" name="G3 (Bethesda)">
        <title>Whole genome assemblies of Zophobas morio and Tenebrio molitor.</title>
        <authorList>
            <person name="Kaur S."/>
            <person name="Stinson S.A."/>
            <person name="diCenzo G.C."/>
        </authorList>
    </citation>
    <scope>NUCLEOTIDE SEQUENCE</scope>
    <source>
        <strain evidence="2">QUZm001</strain>
    </source>
</reference>
<dbReference type="Proteomes" id="UP001168821">
    <property type="component" value="Unassembled WGS sequence"/>
</dbReference>
<dbReference type="EMBL" id="JALNTZ010000005">
    <property type="protein sequence ID" value="KAJ3651908.1"/>
    <property type="molecule type" value="Genomic_DNA"/>
</dbReference>
<keyword evidence="1" id="KW-0472">Membrane</keyword>
<gene>
    <name evidence="2" type="ORF">Zmor_017912</name>
</gene>
<sequence>MIIRNICCMLHAQGDNSESEVISSVYYSCCEDMAPPEHHQLKPLKINTLNLDDLKTTEFKLNQYKRCTIRHLTIFAVITIVIISGLLLFITCFKCELLKCLTGYLGGSRPNEGPPPGRCCPQIFNYCNIWSNM</sequence>
<protein>
    <submittedName>
        <fullName evidence="2">Uncharacterized protein</fullName>
    </submittedName>
</protein>
<feature type="transmembrane region" description="Helical" evidence="1">
    <location>
        <begin position="72"/>
        <end position="90"/>
    </location>
</feature>
<proteinExistence type="predicted"/>